<evidence type="ECO:0000313" key="7">
    <source>
        <dbReference type="Proteomes" id="UP000316291"/>
    </source>
</evidence>
<comment type="caution">
    <text evidence="6">The sequence shown here is derived from an EMBL/GenBank/DDBJ whole genome shotgun (WGS) entry which is preliminary data.</text>
</comment>
<dbReference type="InterPro" id="IPR002509">
    <property type="entry name" value="NODB_dom"/>
</dbReference>
<dbReference type="GO" id="GO:0016810">
    <property type="term" value="F:hydrolase activity, acting on carbon-nitrogen (but not peptide) bonds"/>
    <property type="evidence" value="ECO:0007669"/>
    <property type="project" value="InterPro"/>
</dbReference>
<sequence length="256" mass="28144">MTKPIIPIVVTVNLQGKTVELTQLGEDALFGRASYGKYAYAVGCERLFGLLDRHGIKSTVFVPGAEAAANPNYIAALAGRGHEIAAHGWAMEEMDAAGIDERGLLERTHATLSRIVGRAPRGFRAPHGRLSERTLGHLADLGYRYDSSFQDDDHPYRLDADGGHGMVEVPHAEILIDATLYGQRQTHDRVIKMWREEIEAMHRERCLITLTLHPRSDYGSARASRVAALDGLLSWLRGLDGVAFLTCEEVADRSGS</sequence>
<evidence type="ECO:0000256" key="4">
    <source>
        <dbReference type="ARBA" id="ARBA00032976"/>
    </source>
</evidence>
<dbReference type="Gene3D" id="3.20.20.370">
    <property type="entry name" value="Glycoside hydrolase/deacetylase"/>
    <property type="match status" value="1"/>
</dbReference>
<feature type="domain" description="NodB homology" evidence="5">
    <location>
        <begin position="17"/>
        <end position="245"/>
    </location>
</feature>
<dbReference type="PANTHER" id="PTHR47561:SF1">
    <property type="entry name" value="POLYSACCHARIDE DEACETYLASE FAMILY PROTEIN (AFU_ORTHOLOGUE AFUA_6G05030)"/>
    <property type="match status" value="1"/>
</dbReference>
<evidence type="ECO:0000313" key="6">
    <source>
        <dbReference type="EMBL" id="TWI75172.1"/>
    </source>
</evidence>
<accession>A0A562S1M2</accession>
<dbReference type="SUPFAM" id="SSF88713">
    <property type="entry name" value="Glycoside hydrolase/deacetylase"/>
    <property type="match status" value="1"/>
</dbReference>
<dbReference type="PROSITE" id="PS51677">
    <property type="entry name" value="NODB"/>
    <property type="match status" value="1"/>
</dbReference>
<dbReference type="EMBL" id="VLLA01000002">
    <property type="protein sequence ID" value="TWI75172.1"/>
    <property type="molecule type" value="Genomic_DNA"/>
</dbReference>
<evidence type="ECO:0000259" key="5">
    <source>
        <dbReference type="PROSITE" id="PS51677"/>
    </source>
</evidence>
<comment type="function">
    <text evidence="1">Is involved in generating a small heat-stable compound (Nod), an acylated oligomer of N-acetylglucosamine, that stimulates mitosis in various plant protoplasts.</text>
</comment>
<gene>
    <name evidence="6" type="ORF">IQ16_01467</name>
</gene>
<dbReference type="GO" id="GO:0005975">
    <property type="term" value="P:carbohydrate metabolic process"/>
    <property type="evidence" value="ECO:0007669"/>
    <property type="project" value="InterPro"/>
</dbReference>
<evidence type="ECO:0000256" key="1">
    <source>
        <dbReference type="ARBA" id="ARBA00003236"/>
    </source>
</evidence>
<dbReference type="OrthoDB" id="9784220at2"/>
<protein>
    <recommendedName>
        <fullName evidence="3">Chitooligosaccharide deacetylase</fullName>
    </recommendedName>
    <alternativeName>
        <fullName evidence="4">Nodulation protein B</fullName>
    </alternativeName>
</protein>
<dbReference type="Pfam" id="PF01522">
    <property type="entry name" value="Polysacc_deac_1"/>
    <property type="match status" value="1"/>
</dbReference>
<reference evidence="6 7" key="1">
    <citation type="journal article" date="2015" name="Stand. Genomic Sci.">
        <title>Genomic Encyclopedia of Bacterial and Archaeal Type Strains, Phase III: the genomes of soil and plant-associated and newly described type strains.</title>
        <authorList>
            <person name="Whitman W.B."/>
            <person name="Woyke T."/>
            <person name="Klenk H.P."/>
            <person name="Zhou Y."/>
            <person name="Lilburn T.G."/>
            <person name="Beck B.J."/>
            <person name="De Vos P."/>
            <person name="Vandamme P."/>
            <person name="Eisen J.A."/>
            <person name="Garrity G."/>
            <person name="Hugenholtz P."/>
            <person name="Kyrpides N.C."/>
        </authorList>
    </citation>
    <scope>NUCLEOTIDE SEQUENCE [LARGE SCALE GENOMIC DNA]</scope>
    <source>
        <strain evidence="6 7">CGMCC 1.10948</strain>
    </source>
</reference>
<keyword evidence="7" id="KW-1185">Reference proteome</keyword>
<dbReference type="RefSeq" id="WP_018647544.1">
    <property type="nucleotide sequence ID" value="NZ_VLLA01000002.1"/>
</dbReference>
<dbReference type="AlphaFoldDB" id="A0A562S1M2"/>
<proteinExistence type="inferred from homology"/>
<name>A0A562S1M2_9BRAD</name>
<comment type="similarity">
    <text evidence="2">Belongs to the polysaccharide deacetylase family.</text>
</comment>
<dbReference type="PANTHER" id="PTHR47561">
    <property type="entry name" value="POLYSACCHARIDE DEACETYLASE FAMILY PROTEIN (AFU_ORTHOLOGUE AFUA_6G05030)"/>
    <property type="match status" value="1"/>
</dbReference>
<dbReference type="Proteomes" id="UP000316291">
    <property type="component" value="Unassembled WGS sequence"/>
</dbReference>
<organism evidence="6 7">
    <name type="scientific">Bradyrhizobium huanghuaihaiense</name>
    <dbReference type="NCBI Taxonomy" id="990078"/>
    <lineage>
        <taxon>Bacteria</taxon>
        <taxon>Pseudomonadati</taxon>
        <taxon>Pseudomonadota</taxon>
        <taxon>Alphaproteobacteria</taxon>
        <taxon>Hyphomicrobiales</taxon>
        <taxon>Nitrobacteraceae</taxon>
        <taxon>Bradyrhizobium</taxon>
    </lineage>
</organism>
<evidence type="ECO:0000256" key="3">
    <source>
        <dbReference type="ARBA" id="ARBA00020071"/>
    </source>
</evidence>
<evidence type="ECO:0000256" key="2">
    <source>
        <dbReference type="ARBA" id="ARBA00010973"/>
    </source>
</evidence>
<dbReference type="InterPro" id="IPR011330">
    <property type="entry name" value="Glyco_hydro/deAcase_b/a-brl"/>
</dbReference>